<sequence length="149" mass="16076">MSATPALKVVERILHEGFAGGDVTVVDELCSPDLIEHQFGLEGTGEAAIAKIKKGITEVHRGMPDLTFTIQGWAERDDIVWVLAEGAATNTGPFFGPPTGKRVRFTVIDVARVRDGRIVEHWGVPDRFAIMTRMGRLGAPSDGRPSAAL</sequence>
<evidence type="ECO:0000313" key="1">
    <source>
        <dbReference type="EMBL" id="KAA9132889.1"/>
    </source>
</evidence>
<dbReference type="EMBL" id="VYUY01000014">
    <property type="protein sequence ID" value="KAA9132889.1"/>
    <property type="molecule type" value="Genomic_DNA"/>
</dbReference>
<dbReference type="InterPro" id="IPR009959">
    <property type="entry name" value="Cyclase_SnoaL-like"/>
</dbReference>
<dbReference type="Gene3D" id="3.10.450.50">
    <property type="match status" value="1"/>
</dbReference>
<dbReference type="SUPFAM" id="SSF54427">
    <property type="entry name" value="NTF2-like"/>
    <property type="match status" value="1"/>
</dbReference>
<gene>
    <name evidence="1" type="ORF">F6B40_10270</name>
</gene>
<evidence type="ECO:0000313" key="2">
    <source>
        <dbReference type="Proteomes" id="UP000326838"/>
    </source>
</evidence>
<dbReference type="PANTHER" id="PTHR38436">
    <property type="entry name" value="POLYKETIDE CYCLASE SNOAL-LIKE DOMAIN"/>
    <property type="match status" value="1"/>
</dbReference>
<comment type="caution">
    <text evidence="1">The sequence shown here is derived from an EMBL/GenBank/DDBJ whole genome shotgun (WGS) entry which is preliminary data.</text>
</comment>
<dbReference type="Pfam" id="PF07366">
    <property type="entry name" value="SnoaL"/>
    <property type="match status" value="1"/>
</dbReference>
<dbReference type="AlphaFoldDB" id="A0A5N0THV4"/>
<keyword evidence="2" id="KW-1185">Reference proteome</keyword>
<reference evidence="2" key="1">
    <citation type="submission" date="2019-09" db="EMBL/GenBank/DDBJ databases">
        <title>Mumia zhuanghuii sp. nov. isolated from the intestinal contents of plateau pika (Ochotona curzoniae) in the Qinghai-Tibet plateau of China.</title>
        <authorList>
            <person name="Tian Z."/>
        </authorList>
    </citation>
    <scope>NUCLEOTIDE SEQUENCE [LARGE SCALE GENOMIC DNA]</scope>
    <source>
        <strain evidence="2">L-033</strain>
    </source>
</reference>
<dbReference type="Proteomes" id="UP000326838">
    <property type="component" value="Unassembled WGS sequence"/>
</dbReference>
<organism evidence="1 2">
    <name type="scientific">Microbacterium caowuchunii</name>
    <dbReference type="NCBI Taxonomy" id="2614638"/>
    <lineage>
        <taxon>Bacteria</taxon>
        <taxon>Bacillati</taxon>
        <taxon>Actinomycetota</taxon>
        <taxon>Actinomycetes</taxon>
        <taxon>Micrococcales</taxon>
        <taxon>Microbacteriaceae</taxon>
        <taxon>Microbacterium</taxon>
    </lineage>
</organism>
<accession>A0A5N0THV4</accession>
<name>A0A5N0THV4_9MICO</name>
<proteinExistence type="predicted"/>
<dbReference type="InterPro" id="IPR032710">
    <property type="entry name" value="NTF2-like_dom_sf"/>
</dbReference>
<dbReference type="PANTHER" id="PTHR38436:SF1">
    <property type="entry name" value="ESTER CYCLASE"/>
    <property type="match status" value="1"/>
</dbReference>
<protein>
    <submittedName>
        <fullName evidence="1">Ester cyclase</fullName>
    </submittedName>
</protein>
<dbReference type="GO" id="GO:0030638">
    <property type="term" value="P:polyketide metabolic process"/>
    <property type="evidence" value="ECO:0007669"/>
    <property type="project" value="InterPro"/>
</dbReference>